<dbReference type="Pfam" id="PF10986">
    <property type="entry name" value="ZrgA"/>
    <property type="match status" value="1"/>
</dbReference>
<gene>
    <name evidence="1" type="ORF">DGD08_13015</name>
</gene>
<comment type="caution">
    <text evidence="1">The sequence shown here is derived from an EMBL/GenBank/DDBJ whole genome shotgun (WGS) entry which is preliminary data.</text>
</comment>
<protein>
    <submittedName>
        <fullName evidence="1">DUF2796 domain-containing protein</fullName>
    </submittedName>
</protein>
<dbReference type="OMA" id="EFNISCE"/>
<evidence type="ECO:0000313" key="1">
    <source>
        <dbReference type="EMBL" id="HCT58118.1"/>
    </source>
</evidence>
<dbReference type="EMBL" id="DPIY01000010">
    <property type="protein sequence ID" value="HCT58118.1"/>
    <property type="molecule type" value="Genomic_DNA"/>
</dbReference>
<dbReference type="AlphaFoldDB" id="A0A3D4VBW8"/>
<dbReference type="InterPro" id="IPR021253">
    <property type="entry name" value="ZrgA-like"/>
</dbReference>
<evidence type="ECO:0000313" key="2">
    <source>
        <dbReference type="Proteomes" id="UP000264071"/>
    </source>
</evidence>
<dbReference type="Proteomes" id="UP000264071">
    <property type="component" value="Unassembled WGS sequence"/>
</dbReference>
<name>A0A3D4VBW8_9BACT</name>
<reference evidence="1 2" key="1">
    <citation type="journal article" date="2018" name="Nat. Biotechnol.">
        <title>A standardized bacterial taxonomy based on genome phylogeny substantially revises the tree of life.</title>
        <authorList>
            <person name="Parks D.H."/>
            <person name="Chuvochina M."/>
            <person name="Waite D.W."/>
            <person name="Rinke C."/>
            <person name="Skarshewski A."/>
            <person name="Chaumeil P.A."/>
            <person name="Hugenholtz P."/>
        </authorList>
    </citation>
    <scope>NUCLEOTIDE SEQUENCE [LARGE SCALE GENOMIC DNA]</scope>
    <source>
        <strain evidence="1">UBA8844</strain>
    </source>
</reference>
<sequence>MQVPSAITLAGAISSRLAAICGTRSPLRCAPALLVAIALPVTASAQHVHGEARLIVGVEGRTGQAELRATGEDLFGFEHAARTAEERTKQTQIFTRLRTEGAKLLRFDPSLGCQVAAKNVRIDESGDHGEVVASYTINCRVAPQGKPLRFGISSAFPGIDRVSVQLVSDTAQTGATISRDRGQVVP</sequence>
<proteinExistence type="predicted"/>
<accession>A0A3D4VBW8</accession>
<organism evidence="1 2">
    <name type="scientific">Gemmatimonas aurantiaca</name>
    <dbReference type="NCBI Taxonomy" id="173480"/>
    <lineage>
        <taxon>Bacteria</taxon>
        <taxon>Pseudomonadati</taxon>
        <taxon>Gemmatimonadota</taxon>
        <taxon>Gemmatimonadia</taxon>
        <taxon>Gemmatimonadales</taxon>
        <taxon>Gemmatimonadaceae</taxon>
        <taxon>Gemmatimonas</taxon>
    </lineage>
</organism>